<dbReference type="SUPFAM" id="SSF56672">
    <property type="entry name" value="DNA/RNA polymerases"/>
    <property type="match status" value="1"/>
</dbReference>
<evidence type="ECO:0000259" key="1">
    <source>
        <dbReference type="Pfam" id="PF00078"/>
    </source>
</evidence>
<dbReference type="OrthoDB" id="851965at2759"/>
<gene>
    <name evidence="2" type="ORF">Cgig2_015280</name>
</gene>
<evidence type="ECO:0000313" key="3">
    <source>
        <dbReference type="Proteomes" id="UP001153076"/>
    </source>
</evidence>
<dbReference type="Pfam" id="PF00078">
    <property type="entry name" value="RVT_1"/>
    <property type="match status" value="1"/>
</dbReference>
<name>A0A9Q1K7Q8_9CARY</name>
<comment type="caution">
    <text evidence="2">The sequence shown here is derived from an EMBL/GenBank/DDBJ whole genome shotgun (WGS) entry which is preliminary data.</text>
</comment>
<accession>A0A9Q1K7Q8</accession>
<dbReference type="InterPro" id="IPR043502">
    <property type="entry name" value="DNA/RNA_pol_sf"/>
</dbReference>
<reference evidence="2" key="1">
    <citation type="submission" date="2022-04" db="EMBL/GenBank/DDBJ databases">
        <title>Carnegiea gigantea Genome sequencing and assembly v2.</title>
        <authorList>
            <person name="Copetti D."/>
            <person name="Sanderson M.J."/>
            <person name="Burquez A."/>
            <person name="Wojciechowski M.F."/>
        </authorList>
    </citation>
    <scope>NUCLEOTIDE SEQUENCE</scope>
    <source>
        <strain evidence="2">SGP5-SGP5p</strain>
        <tissue evidence="2">Aerial part</tissue>
    </source>
</reference>
<proteinExistence type="predicted"/>
<feature type="domain" description="Reverse transcriptase" evidence="1">
    <location>
        <begin position="179"/>
        <end position="280"/>
    </location>
</feature>
<keyword evidence="3" id="KW-1185">Reference proteome</keyword>
<dbReference type="InterPro" id="IPR000477">
    <property type="entry name" value="RT_dom"/>
</dbReference>
<dbReference type="Proteomes" id="UP001153076">
    <property type="component" value="Unassembled WGS sequence"/>
</dbReference>
<organism evidence="2 3">
    <name type="scientific">Carnegiea gigantea</name>
    <dbReference type="NCBI Taxonomy" id="171969"/>
    <lineage>
        <taxon>Eukaryota</taxon>
        <taxon>Viridiplantae</taxon>
        <taxon>Streptophyta</taxon>
        <taxon>Embryophyta</taxon>
        <taxon>Tracheophyta</taxon>
        <taxon>Spermatophyta</taxon>
        <taxon>Magnoliopsida</taxon>
        <taxon>eudicotyledons</taxon>
        <taxon>Gunneridae</taxon>
        <taxon>Pentapetalae</taxon>
        <taxon>Caryophyllales</taxon>
        <taxon>Cactineae</taxon>
        <taxon>Cactaceae</taxon>
        <taxon>Cactoideae</taxon>
        <taxon>Echinocereeae</taxon>
        <taxon>Carnegiea</taxon>
    </lineage>
</organism>
<dbReference type="AlphaFoldDB" id="A0A9Q1K7Q8"/>
<dbReference type="PANTHER" id="PTHR19446">
    <property type="entry name" value="REVERSE TRANSCRIPTASES"/>
    <property type="match status" value="1"/>
</dbReference>
<evidence type="ECO:0000313" key="2">
    <source>
        <dbReference type="EMBL" id="KAJ8438353.1"/>
    </source>
</evidence>
<sequence>MLSHYPGDQESLQKADMTRAHYLHMLSSMIDIIRQQSKVEWIGYGDDCTRYFFAKIKKRKTNTYILSIQDDQGHTRQGFSEVKHVMQLDPQVIVTGNTLTVEQQLKLCTPFTDQEIKTVMFSIPNIKSPDSDGFSSGFFKVTWQMTGEIVREVIQQFFHTGIMPSFLGETKLVMLPKAPNPTHAKEFRPISCCSVIYKCITKRLCLRLIEVLPHLIHQNEGAFIKEMELLFNILICQVITRGYSRKGVSPRCIMKIDLQKAFDSVHWDFLKELLHHLKFPL</sequence>
<dbReference type="EMBL" id="JAKOGI010000257">
    <property type="protein sequence ID" value="KAJ8438353.1"/>
    <property type="molecule type" value="Genomic_DNA"/>
</dbReference>
<protein>
    <recommendedName>
        <fullName evidence="1">Reverse transcriptase domain-containing protein</fullName>
    </recommendedName>
</protein>